<dbReference type="PROSITE" id="PS51192">
    <property type="entry name" value="HELICASE_ATP_BIND_1"/>
    <property type="match status" value="1"/>
</dbReference>
<dbReference type="Gene3D" id="3.40.50.300">
    <property type="entry name" value="P-loop containing nucleotide triphosphate hydrolases"/>
    <property type="match status" value="2"/>
</dbReference>
<dbReference type="EMBL" id="JBIMSO010000059">
    <property type="protein sequence ID" value="MFH5209939.1"/>
    <property type="molecule type" value="Genomic_DNA"/>
</dbReference>
<keyword evidence="3" id="KW-0067">ATP-binding</keyword>
<comment type="caution">
    <text evidence="3">The sequence shown here is derived from an EMBL/GenBank/DDBJ whole genome shotgun (WGS) entry which is preliminary data.</text>
</comment>
<dbReference type="Proteomes" id="UP001609175">
    <property type="component" value="Unassembled WGS sequence"/>
</dbReference>
<protein>
    <submittedName>
        <fullName evidence="3">DEAD/DEAH box helicase family protein</fullName>
    </submittedName>
</protein>
<gene>
    <name evidence="3" type="ORF">ACHIPZ_17295</name>
</gene>
<dbReference type="InterPro" id="IPR013670">
    <property type="entry name" value="EcoEI_R_C_dom"/>
</dbReference>
<accession>A0ABW7JTP9</accession>
<dbReference type="InterPro" id="IPR014001">
    <property type="entry name" value="Helicase_ATP-bd"/>
</dbReference>
<feature type="coiled-coil region" evidence="1">
    <location>
        <begin position="171"/>
        <end position="198"/>
    </location>
</feature>
<keyword evidence="1" id="KW-0175">Coiled coil</keyword>
<evidence type="ECO:0000256" key="1">
    <source>
        <dbReference type="SAM" id="Coils"/>
    </source>
</evidence>
<name>A0ABW7JTP9_9NOCA</name>
<dbReference type="InterPro" id="IPR050742">
    <property type="entry name" value="Helicase_Restrict-Modif_Enz"/>
</dbReference>
<dbReference type="SUPFAM" id="SSF52540">
    <property type="entry name" value="P-loop containing nucleoside triphosphate hydrolases"/>
    <property type="match status" value="2"/>
</dbReference>
<keyword evidence="3" id="KW-0347">Helicase</keyword>
<proteinExistence type="predicted"/>
<dbReference type="Pfam" id="PF00271">
    <property type="entry name" value="Helicase_C"/>
    <property type="match status" value="1"/>
</dbReference>
<evidence type="ECO:0000259" key="2">
    <source>
        <dbReference type="PROSITE" id="PS51192"/>
    </source>
</evidence>
<organism evidence="3 4">
    <name type="scientific">Antrihabitans spumae</name>
    <dbReference type="NCBI Taxonomy" id="3373370"/>
    <lineage>
        <taxon>Bacteria</taxon>
        <taxon>Bacillati</taxon>
        <taxon>Actinomycetota</taxon>
        <taxon>Actinomycetes</taxon>
        <taxon>Mycobacteriales</taxon>
        <taxon>Nocardiaceae</taxon>
        <taxon>Antrihabitans</taxon>
    </lineage>
</organism>
<reference evidence="3 4" key="1">
    <citation type="submission" date="2024-10" db="EMBL/GenBank/DDBJ databases">
        <authorList>
            <person name="Riesco R."/>
        </authorList>
    </citation>
    <scope>NUCLEOTIDE SEQUENCE [LARGE SCALE GENOMIC DNA]</scope>
    <source>
        <strain evidence="3 4">NCIMB 15449</strain>
    </source>
</reference>
<feature type="domain" description="Helicase ATP-binding" evidence="2">
    <location>
        <begin position="366"/>
        <end position="523"/>
    </location>
</feature>
<dbReference type="Gene3D" id="3.90.1570.30">
    <property type="match status" value="1"/>
</dbReference>
<evidence type="ECO:0000313" key="4">
    <source>
        <dbReference type="Proteomes" id="UP001609175"/>
    </source>
</evidence>
<evidence type="ECO:0000313" key="3">
    <source>
        <dbReference type="EMBL" id="MFH5209939.1"/>
    </source>
</evidence>
<dbReference type="Pfam" id="PF13643">
    <property type="entry name" value="DUF4145"/>
    <property type="match status" value="1"/>
</dbReference>
<dbReference type="Pfam" id="PF04851">
    <property type="entry name" value="ResIII"/>
    <property type="match status" value="1"/>
</dbReference>
<dbReference type="CDD" id="cd18032">
    <property type="entry name" value="DEXHc_RE_I_III_res"/>
    <property type="match status" value="1"/>
</dbReference>
<dbReference type="SMART" id="SM00487">
    <property type="entry name" value="DEXDc"/>
    <property type="match status" value="1"/>
</dbReference>
<dbReference type="InterPro" id="IPR001650">
    <property type="entry name" value="Helicase_C-like"/>
</dbReference>
<keyword evidence="3" id="KW-0378">Hydrolase</keyword>
<dbReference type="InterPro" id="IPR006935">
    <property type="entry name" value="Helicase/UvrB_N"/>
</dbReference>
<dbReference type="PANTHER" id="PTHR47396">
    <property type="entry name" value="TYPE I RESTRICTION ENZYME ECOKI R PROTEIN"/>
    <property type="match status" value="1"/>
</dbReference>
<dbReference type="Pfam" id="PF08463">
    <property type="entry name" value="EcoEI_R_C"/>
    <property type="match status" value="1"/>
</dbReference>
<dbReference type="RefSeq" id="WP_395115632.1">
    <property type="nucleotide sequence ID" value="NZ_JBIMSO010000059.1"/>
</dbReference>
<dbReference type="GO" id="GO:0004386">
    <property type="term" value="F:helicase activity"/>
    <property type="evidence" value="ECO:0007669"/>
    <property type="project" value="UniProtKB-KW"/>
</dbReference>
<dbReference type="PANTHER" id="PTHR47396:SF1">
    <property type="entry name" value="ATP-DEPENDENT HELICASE IRC3-RELATED"/>
    <property type="match status" value="1"/>
</dbReference>
<dbReference type="InterPro" id="IPR025285">
    <property type="entry name" value="DUF4145"/>
</dbReference>
<sequence length="1120" mass="126893">MAGNFDFLQTEWPALHVEARAAERDALFDARTTCFYARRTVEHTVAWIYRVEGIPESYKTDLAARLHHGAFVNLVGHNLQRKMDLIRKLGNAAVHENKPVPKDKSIVALRELFHILSWLGRTYGKDVASRPDPALQFDQNLLPRPAGQMMAKSVAQITKLSSDLGAKDAALESATAQNLTLTEELAQARAELAAVKAANLALPDTHNYNEAQTRTEFIDADLLESGWTLEDKRDREFPVVGMPNNRSGYVDYVLWGADGKPLAVVEAKSTQRDANAGKQQAKLYADCLDNMYGQRPIIYYSNGFEHFVWDDTRYPARTIQGFHTRDQLELMIQRRTTLKTLADFEIPKHIVDRPYQERAIRRVTERFEVENQREALLVMATGSGKTRTVIALADILARANWAKRVLFLADRIALVQQAVNAFKTVLPDSAPVNLLTDKNTDGRVYVATYPTMMGLINETDYSRRRFGPGYFDLIVIDEAHRSVYQKYRHIFAHFDSLLLGLTATPKDEVDRNTYRLFNLEDGVPTDDYSLNQAIADGYLVPPRGIRVDLKFPREGIQYDDLTDEERDEWDAAEWGEDDDAAPASIDPEAVNKWLFNIDTVDKALKVLMTQGHRVAGGDRLAKTIIFAKNNNHANFIAERFDKNYPEYRGDFARVITYRVDYSQSLIDSFTQELKAPHIAVSVDMLDTGIDVPEVSNLVFFKPVRSKSKFWQMIGRGTRLRPDLYGPGLDKKDFFVFDLCANLEFFNADMSEPAGALAKPLSERIFATRAELVAALDKRDAYPDLRRDTADILIDHVQGMRLDNFIVKPKRQVVEKYQERKNWESVAEQRLAEIVSEIAPLPTTVRDMDESAKRFDLMIVRSQLAILYDDPIIAQRTAIQSIADGLLEQLRIPEIQKREQLLREVAEDEWWVDVTLPMLDDARKKLRSIVGLLERSKRPVIYSDFEDTLGDVTEVDMPTMTTGTDIERFNAKVHDFLVQQPDNLALRKLQRALPLTDADLSSLQELLIRSGVGGEAEFAKAIENAQGLGRFIRSLVGLDRQAATDAFAEFLEGRTANANQIEFVDLIIKHLTRHGNMSPKLLFEPPFTDRAPRGLSQIFEVADANRIVAALKRINDSADIA</sequence>
<dbReference type="CDD" id="cd18799">
    <property type="entry name" value="SF2_C_EcoAI-like"/>
    <property type="match status" value="1"/>
</dbReference>
<keyword evidence="3" id="KW-0547">Nucleotide-binding</keyword>
<dbReference type="InterPro" id="IPR027417">
    <property type="entry name" value="P-loop_NTPase"/>
</dbReference>